<organism evidence="1 2">
    <name type="scientific">Stenotrophomonas nematodicola</name>
    <dbReference type="NCBI Taxonomy" id="2656746"/>
    <lineage>
        <taxon>Bacteria</taxon>
        <taxon>Pseudomonadati</taxon>
        <taxon>Pseudomonadota</taxon>
        <taxon>Gammaproteobacteria</taxon>
        <taxon>Lysobacterales</taxon>
        <taxon>Lysobacteraceae</taxon>
        <taxon>Stenotrophomonas</taxon>
    </lineage>
</organism>
<dbReference type="Proteomes" id="UP001605261">
    <property type="component" value="Unassembled WGS sequence"/>
</dbReference>
<comment type="caution">
    <text evidence="1">The sequence shown here is derived from an EMBL/GenBank/DDBJ whole genome shotgun (WGS) entry which is preliminary data.</text>
</comment>
<accession>A0ABW7D0A3</accession>
<evidence type="ECO:0000313" key="1">
    <source>
        <dbReference type="EMBL" id="MFG6110641.1"/>
    </source>
</evidence>
<protein>
    <submittedName>
        <fullName evidence="1">Uncharacterized protein</fullName>
    </submittedName>
</protein>
<evidence type="ECO:0000313" key="2">
    <source>
        <dbReference type="Proteomes" id="UP001605261"/>
    </source>
</evidence>
<reference evidence="1 2" key="1">
    <citation type="submission" date="2024-09" db="EMBL/GenBank/DDBJ databases">
        <authorList>
            <consortium name="All-Russian atlas of soil microorganisms"/>
            <consortium name="as a basis for the search for new antimicrobial producers and enzymes with unique properties"/>
            <person name="Sokolova E.A."/>
            <person name="Voronina E.N."/>
        </authorList>
    </citation>
    <scope>NUCLEOTIDE SEQUENCE [LARGE SCALE GENOMIC DNA]</scope>
    <source>
        <strain evidence="1 2">AF-22b-331.1</strain>
    </source>
</reference>
<sequence length="83" mass="8928">MAANQPHPNTDFGLVRDIFAAAAAQAIATPPRDTGTVLMRSGGPDFETILNKSIKAASAYAENEEARNREGMQSYLKSMDGDR</sequence>
<proteinExistence type="predicted"/>
<gene>
    <name evidence="1" type="ORF">ACEU0G_000519</name>
</gene>
<name>A0ABW7D0A3_9GAMM</name>
<dbReference type="RefSeq" id="WP_394164191.1">
    <property type="nucleotide sequence ID" value="NZ_JBHGCJ010000013.1"/>
</dbReference>
<dbReference type="EMBL" id="JBHGCJ010000013">
    <property type="protein sequence ID" value="MFG6110641.1"/>
    <property type="molecule type" value="Genomic_DNA"/>
</dbReference>
<keyword evidence="2" id="KW-1185">Reference proteome</keyword>